<dbReference type="Pfam" id="PF12705">
    <property type="entry name" value="PDDEXK_1"/>
    <property type="match status" value="1"/>
</dbReference>
<reference evidence="2 3" key="1">
    <citation type="submission" date="2017-07" db="EMBL/GenBank/DDBJ databases">
        <title>Recovery of genomes from metagenomes via a dereplication, aggregation, and scoring strategy.</title>
        <authorList>
            <person name="Sieber C.M."/>
            <person name="Probst A.J."/>
            <person name="Sharrar A."/>
            <person name="Thomas B.C."/>
            <person name="Hess M."/>
            <person name="Tringe S.G."/>
            <person name="Banfield J.F."/>
        </authorList>
    </citation>
    <scope>NUCLEOTIDE SEQUENCE [LARGE SCALE GENOMIC DNA]</scope>
    <source>
        <strain evidence="2">JGI_Cruoil_03_44_89</strain>
    </source>
</reference>
<dbReference type="EMBL" id="NOZQ01000202">
    <property type="protein sequence ID" value="OYD14150.1"/>
    <property type="molecule type" value="Genomic_DNA"/>
</dbReference>
<dbReference type="Proteomes" id="UP000215215">
    <property type="component" value="Unassembled WGS sequence"/>
</dbReference>
<evidence type="ECO:0000259" key="1">
    <source>
        <dbReference type="Pfam" id="PF12705"/>
    </source>
</evidence>
<accession>A0A235BNT0</accession>
<proteinExistence type="predicted"/>
<evidence type="ECO:0000313" key="3">
    <source>
        <dbReference type="Proteomes" id="UP000215215"/>
    </source>
</evidence>
<organism evidence="2 3">
    <name type="scientific">candidate division WOR-3 bacterium JGI_Cruoil_03_44_89</name>
    <dbReference type="NCBI Taxonomy" id="1973748"/>
    <lineage>
        <taxon>Bacteria</taxon>
        <taxon>Bacteria division WOR-3</taxon>
    </lineage>
</organism>
<evidence type="ECO:0000313" key="2">
    <source>
        <dbReference type="EMBL" id="OYD14150.1"/>
    </source>
</evidence>
<dbReference type="Gene3D" id="3.90.320.10">
    <property type="match status" value="1"/>
</dbReference>
<gene>
    <name evidence="2" type="ORF">CH333_08830</name>
</gene>
<dbReference type="InterPro" id="IPR038726">
    <property type="entry name" value="PDDEXK_AddAB-type"/>
</dbReference>
<feature type="domain" description="PD-(D/E)XK endonuclease-like" evidence="1">
    <location>
        <begin position="13"/>
        <end position="291"/>
    </location>
</feature>
<dbReference type="AlphaFoldDB" id="A0A235BNT0"/>
<sequence>MIKRFGFTPILGWSLSRYDKFCSCKRRYYYDYYAKYDRDYPGEQIEKLKKLTSIPLEIGNIVHQVITVLLERLLKSEEVVNVTRFLDFTKRKTEEHCRSKTFMEVYYNEVSDINTAELFNKIQNALKNFLNSERYNWLTTKALFNKTNWIIEPPGYGEARLSGMKIYCKVDFLFPVDDVIFIFDWKTGKRNEVKHKKQLLGYTSWASFHLGKDPVKIFPTIAYLRPSYEEVQMKFNEYDVQDFAGQIKEETEEMYSMCSNTEENIPKDKREFTKTTNIKICNYCNYRELCR</sequence>
<protein>
    <recommendedName>
        <fullName evidence="1">PD-(D/E)XK endonuclease-like domain-containing protein</fullName>
    </recommendedName>
</protein>
<comment type="caution">
    <text evidence="2">The sequence shown here is derived from an EMBL/GenBank/DDBJ whole genome shotgun (WGS) entry which is preliminary data.</text>
</comment>
<name>A0A235BNT0_UNCW3</name>
<dbReference type="InterPro" id="IPR011604">
    <property type="entry name" value="PDDEXK-like_dom_sf"/>
</dbReference>